<evidence type="ECO:0000256" key="8">
    <source>
        <dbReference type="ARBA" id="ARBA00023242"/>
    </source>
</evidence>
<dbReference type="EMBL" id="JASDAP010000013">
    <property type="protein sequence ID" value="KAK1892191.1"/>
    <property type="molecule type" value="Genomic_DNA"/>
</dbReference>
<dbReference type="AlphaFoldDB" id="A0AAD9F8N9"/>
<sequence length="575" mass="64373">MEPAKKRRTSPVWEHFDLISPNKVKCLLCSRELGYNNNTSSMLRHYRAIHEIKEGHGGGPAQGRPRPTRKQDLDEALVNLIGKDTQPFSVVEDVGFRAFVALLDPNYVIPTRQAIKAMVDAKYVLERNKAIAEMQKVAAVSLTADMWTSINMDAYLAVTCHFVEDNTRLNSVLLGVQQFPQTHTAENLARVKASLMEEWGITDKVTCLVTDGAANMISCGKQLKLRHAICIAHTLNLIVKKSLDMTPALCDIRAKARKLVGYFRSSTLAKEKLVSVQRQLGRPTLKLLQEVETRWNSTYHMLQRLVDLREPVGAALASLNTEITTLTSAEFTTISGCLSLLSGFNDATIELSEEKNVSGSKVVPLLKMLEQMLQEEMARTAVAVAKEMGEHLLRQLRERLHTLQSMSIMSLATLLDPRFKLIGFFSPLKAAEATKRLVTECGALIRTPEAVQPQENPSTSQPEQETPGNKLWHKLDQTVKLSRKTKNATADATVEVQRYLAEPNIGRLEDPLNYWQTQKHVYPNLHKLAVTFLCTPASSVPCERVFSKAGEVVSKKRNRLSPKTVEKILFLNKNQ</sequence>
<keyword evidence="6" id="KW-0238">DNA-binding</keyword>
<evidence type="ECO:0000256" key="9">
    <source>
        <dbReference type="PROSITE-ProRule" id="PRU00027"/>
    </source>
</evidence>
<feature type="region of interest" description="Disordered" evidence="10">
    <location>
        <begin position="448"/>
        <end position="468"/>
    </location>
</feature>
<comment type="subcellular location">
    <subcellularLocation>
        <location evidence="1">Nucleus</location>
    </subcellularLocation>
</comment>
<keyword evidence="5" id="KW-0805">Transcription regulation</keyword>
<reference evidence="12" key="1">
    <citation type="submission" date="2023-04" db="EMBL/GenBank/DDBJ databases">
        <title>Chromosome-level genome of Chaenocephalus aceratus.</title>
        <authorList>
            <person name="Park H."/>
        </authorList>
    </citation>
    <scope>NUCLEOTIDE SEQUENCE</scope>
    <source>
        <strain evidence="12">DE</strain>
        <tissue evidence="12">Muscle</tissue>
    </source>
</reference>
<dbReference type="PANTHER" id="PTHR46481">
    <property type="entry name" value="ZINC FINGER BED DOMAIN-CONTAINING PROTEIN 4"/>
    <property type="match status" value="1"/>
</dbReference>
<dbReference type="InterPro" id="IPR008906">
    <property type="entry name" value="HATC_C_dom"/>
</dbReference>
<evidence type="ECO:0000256" key="3">
    <source>
        <dbReference type="ARBA" id="ARBA00022771"/>
    </source>
</evidence>
<keyword evidence="13" id="KW-1185">Reference proteome</keyword>
<evidence type="ECO:0000313" key="13">
    <source>
        <dbReference type="Proteomes" id="UP001228049"/>
    </source>
</evidence>
<evidence type="ECO:0000256" key="1">
    <source>
        <dbReference type="ARBA" id="ARBA00004123"/>
    </source>
</evidence>
<name>A0AAD9F8N9_DISEL</name>
<evidence type="ECO:0000256" key="4">
    <source>
        <dbReference type="ARBA" id="ARBA00022833"/>
    </source>
</evidence>
<dbReference type="GO" id="GO:0008270">
    <property type="term" value="F:zinc ion binding"/>
    <property type="evidence" value="ECO:0007669"/>
    <property type="project" value="UniProtKB-KW"/>
</dbReference>
<feature type="compositionally biased region" description="Polar residues" evidence="10">
    <location>
        <begin position="453"/>
        <end position="467"/>
    </location>
</feature>
<dbReference type="Pfam" id="PF02892">
    <property type="entry name" value="zf-BED"/>
    <property type="match status" value="1"/>
</dbReference>
<evidence type="ECO:0000256" key="7">
    <source>
        <dbReference type="ARBA" id="ARBA00023163"/>
    </source>
</evidence>
<evidence type="ECO:0000259" key="11">
    <source>
        <dbReference type="PROSITE" id="PS50808"/>
    </source>
</evidence>
<dbReference type="InterPro" id="IPR036236">
    <property type="entry name" value="Znf_C2H2_sf"/>
</dbReference>
<dbReference type="InterPro" id="IPR003656">
    <property type="entry name" value="Znf_BED"/>
</dbReference>
<dbReference type="SUPFAM" id="SSF53098">
    <property type="entry name" value="Ribonuclease H-like"/>
    <property type="match status" value="1"/>
</dbReference>
<dbReference type="GO" id="GO:0003677">
    <property type="term" value="F:DNA binding"/>
    <property type="evidence" value="ECO:0007669"/>
    <property type="project" value="UniProtKB-KW"/>
</dbReference>
<gene>
    <name evidence="12" type="ORF">KUDE01_007268</name>
</gene>
<keyword evidence="8" id="KW-0539">Nucleus</keyword>
<evidence type="ECO:0000313" key="12">
    <source>
        <dbReference type="EMBL" id="KAK1892191.1"/>
    </source>
</evidence>
<proteinExistence type="predicted"/>
<keyword evidence="7" id="KW-0804">Transcription</keyword>
<organism evidence="12 13">
    <name type="scientific">Dissostichus eleginoides</name>
    <name type="common">Patagonian toothfish</name>
    <name type="synonym">Dissostichus amissus</name>
    <dbReference type="NCBI Taxonomy" id="100907"/>
    <lineage>
        <taxon>Eukaryota</taxon>
        <taxon>Metazoa</taxon>
        <taxon>Chordata</taxon>
        <taxon>Craniata</taxon>
        <taxon>Vertebrata</taxon>
        <taxon>Euteleostomi</taxon>
        <taxon>Actinopterygii</taxon>
        <taxon>Neopterygii</taxon>
        <taxon>Teleostei</taxon>
        <taxon>Neoteleostei</taxon>
        <taxon>Acanthomorphata</taxon>
        <taxon>Eupercaria</taxon>
        <taxon>Perciformes</taxon>
        <taxon>Notothenioidei</taxon>
        <taxon>Nototheniidae</taxon>
        <taxon>Dissostichus</taxon>
    </lineage>
</organism>
<keyword evidence="3 9" id="KW-0863">Zinc-finger</keyword>
<dbReference type="GO" id="GO:0005634">
    <property type="term" value="C:nucleus"/>
    <property type="evidence" value="ECO:0007669"/>
    <property type="project" value="UniProtKB-SubCell"/>
</dbReference>
<dbReference type="SUPFAM" id="SSF140996">
    <property type="entry name" value="Hermes dimerisation domain"/>
    <property type="match status" value="1"/>
</dbReference>
<feature type="domain" description="BED-type" evidence="11">
    <location>
        <begin position="7"/>
        <end position="50"/>
    </location>
</feature>
<dbReference type="Pfam" id="PF05699">
    <property type="entry name" value="Dimer_Tnp_hAT"/>
    <property type="match status" value="1"/>
</dbReference>
<evidence type="ECO:0000256" key="5">
    <source>
        <dbReference type="ARBA" id="ARBA00023015"/>
    </source>
</evidence>
<keyword evidence="4" id="KW-0862">Zinc</keyword>
<dbReference type="Proteomes" id="UP001228049">
    <property type="component" value="Unassembled WGS sequence"/>
</dbReference>
<dbReference type="PANTHER" id="PTHR46481:SF10">
    <property type="entry name" value="ZINC FINGER BED DOMAIN-CONTAINING PROTEIN 39"/>
    <property type="match status" value="1"/>
</dbReference>
<dbReference type="InterPro" id="IPR012337">
    <property type="entry name" value="RNaseH-like_sf"/>
</dbReference>
<dbReference type="GO" id="GO:0046983">
    <property type="term" value="F:protein dimerization activity"/>
    <property type="evidence" value="ECO:0007669"/>
    <property type="project" value="InterPro"/>
</dbReference>
<evidence type="ECO:0000256" key="6">
    <source>
        <dbReference type="ARBA" id="ARBA00023125"/>
    </source>
</evidence>
<dbReference type="SMART" id="SM00614">
    <property type="entry name" value="ZnF_BED"/>
    <property type="match status" value="1"/>
</dbReference>
<protein>
    <submittedName>
        <fullName evidence="12">Zinc finger BED domain containing protein 1</fullName>
    </submittedName>
</protein>
<comment type="caution">
    <text evidence="12">The sequence shown here is derived from an EMBL/GenBank/DDBJ whole genome shotgun (WGS) entry which is preliminary data.</text>
</comment>
<dbReference type="InterPro" id="IPR052035">
    <property type="entry name" value="ZnF_BED_domain_contain"/>
</dbReference>
<dbReference type="SUPFAM" id="SSF57667">
    <property type="entry name" value="beta-beta-alpha zinc fingers"/>
    <property type="match status" value="1"/>
</dbReference>
<evidence type="ECO:0000256" key="10">
    <source>
        <dbReference type="SAM" id="MobiDB-lite"/>
    </source>
</evidence>
<keyword evidence="2" id="KW-0479">Metal-binding</keyword>
<evidence type="ECO:0000256" key="2">
    <source>
        <dbReference type="ARBA" id="ARBA00022723"/>
    </source>
</evidence>
<accession>A0AAD9F8N9</accession>
<dbReference type="PROSITE" id="PS50808">
    <property type="entry name" value="ZF_BED"/>
    <property type="match status" value="1"/>
</dbReference>
<dbReference type="GO" id="GO:0009791">
    <property type="term" value="P:post-embryonic development"/>
    <property type="evidence" value="ECO:0007669"/>
    <property type="project" value="UniProtKB-ARBA"/>
</dbReference>